<keyword evidence="1" id="KW-0472">Membrane</keyword>
<keyword evidence="1" id="KW-1133">Transmembrane helix</keyword>
<dbReference type="Proteomes" id="UP000317371">
    <property type="component" value="Unassembled WGS sequence"/>
</dbReference>
<keyword evidence="1" id="KW-0812">Transmembrane</keyword>
<dbReference type="SUPFAM" id="SSF53448">
    <property type="entry name" value="Nucleotide-diphospho-sugar transferases"/>
    <property type="match status" value="1"/>
</dbReference>
<dbReference type="Pfam" id="PF00535">
    <property type="entry name" value="Glycos_transf_2"/>
    <property type="match status" value="1"/>
</dbReference>
<feature type="domain" description="Glycosyltransferase 2-like" evidence="2">
    <location>
        <begin position="7"/>
        <end position="164"/>
    </location>
</feature>
<dbReference type="InterPro" id="IPR029044">
    <property type="entry name" value="Nucleotide-diphossugar_trans"/>
</dbReference>
<keyword evidence="3" id="KW-0808">Transferase</keyword>
<dbReference type="Gene3D" id="3.90.550.10">
    <property type="entry name" value="Spore Coat Polysaccharide Biosynthesis Protein SpsA, Chain A"/>
    <property type="match status" value="1"/>
</dbReference>
<dbReference type="InterPro" id="IPR001173">
    <property type="entry name" value="Glyco_trans_2-like"/>
</dbReference>
<sequence length="328" mass="35879">MKCIIQIPCYNEAQTLPQTVADLPTSLPGVDIVEYLVIDDGSSDGTAEVARRLGVHHIVRHPRNLGLARAFRTGLDTCLQLGADIIVNTDADNQYVGADIALLVAPIVTGEAELVVGDRGVAHVEHFSPLKRVLQRLGSWVISQAAGVPVPDATSGFRAMTREVALHTLVLSPYSYTLETLIQAGAQRRLVRFVPVRTNPPTRPSRLMNNLPHYLANSTVTIVRAYAFYRPLRVFTTIGAISLLVGILIGVRFLVAYFSQGGAGHVQSLILAAVLLIAGFQTLLIGLVADLIGANRKIMEEVLVRLRQREDEDSLQRYPSKTQKVHER</sequence>
<dbReference type="InParanoid" id="A0A540VDE2"/>
<feature type="transmembrane region" description="Helical" evidence="1">
    <location>
        <begin position="234"/>
        <end position="257"/>
    </location>
</feature>
<dbReference type="InterPro" id="IPR050256">
    <property type="entry name" value="Glycosyltransferase_2"/>
</dbReference>
<keyword evidence="4" id="KW-1185">Reference proteome</keyword>
<evidence type="ECO:0000313" key="3">
    <source>
        <dbReference type="EMBL" id="TQE94712.1"/>
    </source>
</evidence>
<dbReference type="PANTHER" id="PTHR48090:SF7">
    <property type="entry name" value="RFBJ PROTEIN"/>
    <property type="match status" value="1"/>
</dbReference>
<dbReference type="CDD" id="cd04179">
    <property type="entry name" value="DPM_DPG-synthase_like"/>
    <property type="match status" value="1"/>
</dbReference>
<evidence type="ECO:0000313" key="4">
    <source>
        <dbReference type="Proteomes" id="UP000317371"/>
    </source>
</evidence>
<protein>
    <submittedName>
        <fullName evidence="3">Glycosyltransferase family 2 protein</fullName>
    </submittedName>
</protein>
<dbReference type="RefSeq" id="WP_141611104.1">
    <property type="nucleotide sequence ID" value="NZ_VIGC02000021.1"/>
</dbReference>
<dbReference type="AlphaFoldDB" id="A0A540VDE2"/>
<dbReference type="GO" id="GO:0016740">
    <property type="term" value="F:transferase activity"/>
    <property type="evidence" value="ECO:0007669"/>
    <property type="project" value="UniProtKB-KW"/>
</dbReference>
<dbReference type="OrthoDB" id="9810303at2"/>
<proteinExistence type="predicted"/>
<dbReference type="PANTHER" id="PTHR48090">
    <property type="entry name" value="UNDECAPRENYL-PHOSPHATE 4-DEOXY-4-FORMAMIDO-L-ARABINOSE TRANSFERASE-RELATED"/>
    <property type="match status" value="1"/>
</dbReference>
<evidence type="ECO:0000259" key="2">
    <source>
        <dbReference type="Pfam" id="PF00535"/>
    </source>
</evidence>
<evidence type="ECO:0000256" key="1">
    <source>
        <dbReference type="SAM" id="Phobius"/>
    </source>
</evidence>
<comment type="caution">
    <text evidence="3">The sequence shown here is derived from an EMBL/GenBank/DDBJ whole genome shotgun (WGS) entry which is preliminary data.</text>
</comment>
<feature type="transmembrane region" description="Helical" evidence="1">
    <location>
        <begin position="269"/>
        <end position="289"/>
    </location>
</feature>
<dbReference type="EMBL" id="VIGC01000021">
    <property type="protein sequence ID" value="TQE94712.1"/>
    <property type="molecule type" value="Genomic_DNA"/>
</dbReference>
<gene>
    <name evidence="3" type="ORF">FKZ61_15745</name>
</gene>
<reference evidence="3 4" key="1">
    <citation type="submission" date="2019-06" db="EMBL/GenBank/DDBJ databases">
        <title>Genome sequence of Litorilinea aerophila BAA-2444.</title>
        <authorList>
            <person name="Maclea K.S."/>
            <person name="Maurais E.G."/>
            <person name="Iannazzi L.C."/>
        </authorList>
    </citation>
    <scope>NUCLEOTIDE SEQUENCE [LARGE SCALE GENOMIC DNA]</scope>
    <source>
        <strain evidence="3 4">ATCC BAA-2444</strain>
    </source>
</reference>
<name>A0A540VDE2_9CHLR</name>
<accession>A0A540VDE2</accession>
<organism evidence="3 4">
    <name type="scientific">Litorilinea aerophila</name>
    <dbReference type="NCBI Taxonomy" id="1204385"/>
    <lineage>
        <taxon>Bacteria</taxon>
        <taxon>Bacillati</taxon>
        <taxon>Chloroflexota</taxon>
        <taxon>Caldilineae</taxon>
        <taxon>Caldilineales</taxon>
        <taxon>Caldilineaceae</taxon>
        <taxon>Litorilinea</taxon>
    </lineage>
</organism>